<feature type="transmembrane region" description="Helical" evidence="1">
    <location>
        <begin position="42"/>
        <end position="63"/>
    </location>
</feature>
<keyword evidence="1" id="KW-1133">Transmembrane helix</keyword>
<dbReference type="AlphaFoldDB" id="A0A6P1W9S9"/>
<reference evidence="2 3" key="1">
    <citation type="submission" date="2019-11" db="EMBL/GenBank/DDBJ databases">
        <title>Spirosoma endbachense sp. nov., isolated from a natural salt meadow.</title>
        <authorList>
            <person name="Rojas J."/>
            <person name="Ambika Manirajan B."/>
            <person name="Ratering S."/>
            <person name="Suarez C."/>
            <person name="Geissler-Plaum R."/>
            <person name="Schnell S."/>
        </authorList>
    </citation>
    <scope>NUCLEOTIDE SEQUENCE [LARGE SCALE GENOMIC DNA]</scope>
    <source>
        <strain evidence="2 3">I-24</strain>
    </source>
</reference>
<feature type="transmembrane region" description="Helical" evidence="1">
    <location>
        <begin position="18"/>
        <end position="36"/>
    </location>
</feature>
<organism evidence="2 3">
    <name type="scientific">Spirosoma endbachense</name>
    <dbReference type="NCBI Taxonomy" id="2666025"/>
    <lineage>
        <taxon>Bacteria</taxon>
        <taxon>Pseudomonadati</taxon>
        <taxon>Bacteroidota</taxon>
        <taxon>Cytophagia</taxon>
        <taxon>Cytophagales</taxon>
        <taxon>Cytophagaceae</taxon>
        <taxon>Spirosoma</taxon>
    </lineage>
</organism>
<accession>A0A6P1W9S9</accession>
<protein>
    <submittedName>
        <fullName evidence="2">Uncharacterized protein</fullName>
    </submittedName>
</protein>
<evidence type="ECO:0000313" key="2">
    <source>
        <dbReference type="EMBL" id="QHW00798.1"/>
    </source>
</evidence>
<sequence length="179" mass="20952">MPYKTVYSIAGQPSIDRVFLGISAGLLIATFLVFFVTNLASWRYTLLAFSLLFILFTLVMPYWDHHRLVNKLSTPECKVAEGKIMGYWRKDWYQKDTHRSYSYESFRVDTVQFGYHRLVEMAGFHNAEAHHFPILNGLIVRIYYVPERQLDDETQFNRILKLDITTSQTILQSTLTTVL</sequence>
<gene>
    <name evidence="2" type="ORF">GJR95_39790</name>
</gene>
<evidence type="ECO:0000256" key="1">
    <source>
        <dbReference type="SAM" id="Phobius"/>
    </source>
</evidence>
<proteinExistence type="predicted"/>
<keyword evidence="1" id="KW-0472">Membrane</keyword>
<dbReference type="Proteomes" id="UP000464577">
    <property type="component" value="Chromosome"/>
</dbReference>
<keyword evidence="3" id="KW-1185">Reference proteome</keyword>
<keyword evidence="1" id="KW-0812">Transmembrane</keyword>
<dbReference type="SUPFAM" id="SSF103473">
    <property type="entry name" value="MFS general substrate transporter"/>
    <property type="match status" value="1"/>
</dbReference>
<dbReference type="KEGG" id="senf:GJR95_39790"/>
<name>A0A6P1W9S9_9BACT</name>
<dbReference type="RefSeq" id="WP_162391193.1">
    <property type="nucleotide sequence ID" value="NZ_CP045997.1"/>
</dbReference>
<evidence type="ECO:0000313" key="3">
    <source>
        <dbReference type="Proteomes" id="UP000464577"/>
    </source>
</evidence>
<dbReference type="EMBL" id="CP045997">
    <property type="protein sequence ID" value="QHW00798.1"/>
    <property type="molecule type" value="Genomic_DNA"/>
</dbReference>
<dbReference type="InterPro" id="IPR036259">
    <property type="entry name" value="MFS_trans_sf"/>
</dbReference>